<evidence type="ECO:0000313" key="3">
    <source>
        <dbReference type="EMBL" id="SIQ12250.1"/>
    </source>
</evidence>
<dbReference type="AlphaFoldDB" id="A0A1N6Q6Q8"/>
<dbReference type="PROSITE" id="PS50943">
    <property type="entry name" value="HTH_CROC1"/>
    <property type="match status" value="1"/>
</dbReference>
<dbReference type="RefSeq" id="WP_076404379.1">
    <property type="nucleotide sequence ID" value="NZ_FTMI01000002.1"/>
</dbReference>
<evidence type="ECO:0000313" key="4">
    <source>
        <dbReference type="Proteomes" id="UP000186235"/>
    </source>
</evidence>
<dbReference type="Gene3D" id="1.10.260.40">
    <property type="entry name" value="lambda repressor-like DNA-binding domains"/>
    <property type="match status" value="1"/>
</dbReference>
<reference evidence="4" key="1">
    <citation type="submission" date="2017-01" db="EMBL/GenBank/DDBJ databases">
        <authorList>
            <person name="Varghese N."/>
            <person name="Submissions S."/>
        </authorList>
    </citation>
    <scope>NUCLEOTIDE SEQUENCE [LARGE SCALE GENOMIC DNA]</scope>
    <source>
        <strain evidence="4">3bp</strain>
    </source>
</reference>
<gene>
    <name evidence="3" type="ORF">SAMN05518682_1371</name>
</gene>
<dbReference type="SUPFAM" id="SSF47413">
    <property type="entry name" value="lambda repressor-like DNA-binding domains"/>
    <property type="match status" value="1"/>
</dbReference>
<feature type="domain" description="HTH cro/C1-type" evidence="2">
    <location>
        <begin position="24"/>
        <end position="85"/>
    </location>
</feature>
<keyword evidence="1" id="KW-1133">Transmembrane helix</keyword>
<name>A0A1N6Q6Q8_9MICO</name>
<keyword evidence="4" id="KW-1185">Reference proteome</keyword>
<dbReference type="Proteomes" id="UP000186235">
    <property type="component" value="Unassembled WGS sequence"/>
</dbReference>
<feature type="transmembrane region" description="Helical" evidence="1">
    <location>
        <begin position="71"/>
        <end position="92"/>
    </location>
</feature>
<protein>
    <submittedName>
        <fullName evidence="3">Transcriptional regulator, contains XRE-family HTH domain</fullName>
    </submittedName>
</protein>
<keyword evidence="1" id="KW-0812">Transmembrane</keyword>
<dbReference type="InterPro" id="IPR010982">
    <property type="entry name" value="Lambda_DNA-bd_dom_sf"/>
</dbReference>
<keyword evidence="1" id="KW-0472">Membrane</keyword>
<evidence type="ECO:0000259" key="2">
    <source>
        <dbReference type="PROSITE" id="PS50943"/>
    </source>
</evidence>
<dbReference type="EMBL" id="FTMI01000002">
    <property type="protein sequence ID" value="SIQ12250.1"/>
    <property type="molecule type" value="Genomic_DNA"/>
</dbReference>
<dbReference type="SMART" id="SM00530">
    <property type="entry name" value="HTH_XRE"/>
    <property type="match status" value="1"/>
</dbReference>
<sequence length="132" mass="14344">MSEQGTSAVEIDWATYAEELGRRLAAVRRAQGITQIDLAHADGVDRNQVQNIENSRTSAKGKPGNTTLRTLFLLAAALGVPPALLIPSLNAVPGARRRERFDLSWPTAEIELLEAVKAFPVPEGTRQSKRVS</sequence>
<dbReference type="CDD" id="cd00093">
    <property type="entry name" value="HTH_XRE"/>
    <property type="match status" value="1"/>
</dbReference>
<organism evidence="3 4">
    <name type="scientific">Cellulosimicrobium aquatile</name>
    <dbReference type="NCBI Taxonomy" id="1612203"/>
    <lineage>
        <taxon>Bacteria</taxon>
        <taxon>Bacillati</taxon>
        <taxon>Actinomycetota</taxon>
        <taxon>Actinomycetes</taxon>
        <taxon>Micrococcales</taxon>
        <taxon>Promicromonosporaceae</taxon>
        <taxon>Cellulosimicrobium</taxon>
    </lineage>
</organism>
<dbReference type="GO" id="GO:0003677">
    <property type="term" value="F:DNA binding"/>
    <property type="evidence" value="ECO:0007669"/>
    <property type="project" value="InterPro"/>
</dbReference>
<dbReference type="Pfam" id="PF01381">
    <property type="entry name" value="HTH_3"/>
    <property type="match status" value="1"/>
</dbReference>
<evidence type="ECO:0000256" key="1">
    <source>
        <dbReference type="SAM" id="Phobius"/>
    </source>
</evidence>
<accession>A0A1N6Q6Q8</accession>
<proteinExistence type="predicted"/>
<dbReference type="InterPro" id="IPR001387">
    <property type="entry name" value="Cro/C1-type_HTH"/>
</dbReference>